<evidence type="ECO:0000313" key="2">
    <source>
        <dbReference type="Proteomes" id="UP000607653"/>
    </source>
</evidence>
<sequence length="70" mass="7862">MNTMNYASNNPIAPTRNPHHCGVLQNLDFGFLRRFHSTYLSLPKKSRQPSLIPFPTVSLLSNVIYSSTLG</sequence>
<organism evidence="1 2">
    <name type="scientific">Nelumbo nucifera</name>
    <name type="common">Sacred lotus</name>
    <dbReference type="NCBI Taxonomy" id="4432"/>
    <lineage>
        <taxon>Eukaryota</taxon>
        <taxon>Viridiplantae</taxon>
        <taxon>Streptophyta</taxon>
        <taxon>Embryophyta</taxon>
        <taxon>Tracheophyta</taxon>
        <taxon>Spermatophyta</taxon>
        <taxon>Magnoliopsida</taxon>
        <taxon>Proteales</taxon>
        <taxon>Nelumbonaceae</taxon>
        <taxon>Nelumbo</taxon>
    </lineage>
</organism>
<name>A0A822Z7H0_NELNU</name>
<dbReference type="Proteomes" id="UP000607653">
    <property type="component" value="Unassembled WGS sequence"/>
</dbReference>
<evidence type="ECO:0000313" key="1">
    <source>
        <dbReference type="EMBL" id="DAD39349.1"/>
    </source>
</evidence>
<accession>A0A822Z7H0</accession>
<proteinExistence type="predicted"/>
<comment type="caution">
    <text evidence="1">The sequence shown here is derived from an EMBL/GenBank/DDBJ whole genome shotgun (WGS) entry which is preliminary data.</text>
</comment>
<reference evidence="1 2" key="1">
    <citation type="journal article" date="2020" name="Mol. Biol. Evol.">
        <title>Distinct Expression and Methylation Patterns for Genes with Different Fates following a Single Whole-Genome Duplication in Flowering Plants.</title>
        <authorList>
            <person name="Shi T."/>
            <person name="Rahmani R.S."/>
            <person name="Gugger P.F."/>
            <person name="Wang M."/>
            <person name="Li H."/>
            <person name="Zhang Y."/>
            <person name="Li Z."/>
            <person name="Wang Q."/>
            <person name="Van de Peer Y."/>
            <person name="Marchal K."/>
            <person name="Chen J."/>
        </authorList>
    </citation>
    <scope>NUCLEOTIDE SEQUENCE [LARGE SCALE GENOMIC DNA]</scope>
    <source>
        <tissue evidence="1">Leaf</tissue>
    </source>
</reference>
<dbReference type="EMBL" id="DUZY01000005">
    <property type="protein sequence ID" value="DAD39349.1"/>
    <property type="molecule type" value="Genomic_DNA"/>
</dbReference>
<gene>
    <name evidence="1" type="ORF">HUJ06_013673</name>
</gene>
<dbReference type="AlphaFoldDB" id="A0A822Z7H0"/>
<protein>
    <submittedName>
        <fullName evidence="1">Uncharacterized protein</fullName>
    </submittedName>
</protein>
<keyword evidence="2" id="KW-1185">Reference proteome</keyword>